<name>A0AAP0MWQ4_9ROSI</name>
<reference evidence="2 3" key="1">
    <citation type="submission" date="2024-05" db="EMBL/GenBank/DDBJ databases">
        <title>Haplotype-resolved chromosome-level genome assembly of Huyou (Citrus changshanensis).</title>
        <authorList>
            <person name="Miao C."/>
            <person name="Chen W."/>
            <person name="Wu Y."/>
            <person name="Wang L."/>
            <person name="Zhao S."/>
            <person name="Grierson D."/>
            <person name="Xu C."/>
            <person name="Chen K."/>
        </authorList>
    </citation>
    <scope>NUCLEOTIDE SEQUENCE [LARGE SCALE GENOMIC DNA]</scope>
    <source>
        <strain evidence="2">01-14</strain>
        <tissue evidence="2">Leaf</tissue>
    </source>
</reference>
<evidence type="ECO:0000313" key="3">
    <source>
        <dbReference type="Proteomes" id="UP001428341"/>
    </source>
</evidence>
<gene>
    <name evidence="2" type="ORF">WN944_010191</name>
</gene>
<dbReference type="EMBL" id="JBCGBO010000002">
    <property type="protein sequence ID" value="KAK9221762.1"/>
    <property type="molecule type" value="Genomic_DNA"/>
</dbReference>
<evidence type="ECO:0000313" key="2">
    <source>
        <dbReference type="EMBL" id="KAK9221762.1"/>
    </source>
</evidence>
<dbReference type="Proteomes" id="UP001428341">
    <property type="component" value="Unassembled WGS sequence"/>
</dbReference>
<feature type="compositionally biased region" description="Basic residues" evidence="1">
    <location>
        <begin position="1306"/>
        <end position="1315"/>
    </location>
</feature>
<protein>
    <submittedName>
        <fullName evidence="2">Uncharacterized protein</fullName>
    </submittedName>
</protein>
<accession>A0AAP0MWQ4</accession>
<dbReference type="PANTHER" id="PTHR33645:SF11">
    <property type="entry name" value="AMINOPEPTIDASE (DUF3754)"/>
    <property type="match status" value="1"/>
</dbReference>
<proteinExistence type="predicted"/>
<feature type="region of interest" description="Disordered" evidence="1">
    <location>
        <begin position="465"/>
        <end position="539"/>
    </location>
</feature>
<feature type="compositionally biased region" description="Polar residues" evidence="1">
    <location>
        <begin position="630"/>
        <end position="647"/>
    </location>
</feature>
<dbReference type="CDD" id="cd21865">
    <property type="entry name" value="DEUBAD_NFRKB"/>
    <property type="match status" value="1"/>
</dbReference>
<keyword evidence="3" id="KW-1185">Reference proteome</keyword>
<evidence type="ECO:0000256" key="1">
    <source>
        <dbReference type="SAM" id="MobiDB-lite"/>
    </source>
</evidence>
<feature type="compositionally biased region" description="Acidic residues" evidence="1">
    <location>
        <begin position="465"/>
        <end position="520"/>
    </location>
</feature>
<sequence length="1563" mass="178775">MAADQWRKRLNGVSVGGCSPLEDYKMKKRKLGSLQNGLNSKSNISLKWDESKKKVIAKQEQIGISRRISKPFTDSVSGSKTVLGHLADAFSVPQEIFELENLTEVLSYEVWQTQLSEEERNYLKQFLPSAQNAEQVVEALLAGENFHFGSPFLKWQCIAVMLVLGHARVTRESGKFNLLIKVRKEISIVRGASLCSGNFHPDAVLHKERSLKADKKAYFLELQKYHNDILEYLQKLKQRWESCKDPENEILPKIWRLRRDVEKRISSNAYESRPHDLEQDVTATSESCSWVADEKACSSDNQNSSVMKGGELHKRNYDKGFKKNKSTNSLIASENVLNVGTKLKKGYKLNKHNIHHNDGAQYMSYVKISRKQHELVKSMKQSGKSIQCRSMNRVLGNLESLHVQPYEVFLEEEQKKKLHEHWLKLATEDLPAFYVNWKERKKQLWEVTLSLRQEMMDKLECQIEDEEKENSGIQDEEEENSGVQDEEEENSGVQDEEEENSGVQDEEEENSGVQDEEEENSGVQDETRENPESPPQDQKEIVATNHESNIEENGDGAQGSPWNQSPEQIACHSESHELNHVDHESNIKDDGDSDPGSPWNQSPELVICPSGSHELNHIGVDPEKDHVAHNSDNSSSDVRGNSEQMNTADDAVNREVPLSTGGDVWQAISRPHSFYDSTASHEFTTSGLPLMNPQHNQDQKTRLIDLESDLHQEDMSKDLLHRHPDDGALSSYQNHGRNELLQSLFKGREMLSYHQEQKQTGLHFQPPDNSMMADDGQFPGHFQEHLETSLPIEQGQKRMNEFFMQQNMSQNIFSDRGRYLIPRQENLQLGNMHNWNVNPVHISEPLESRLNGGELLSQNWFSGEHQVRGGWTNSGGVSIQSPSVGNGSNADQSLYSVLPSCSQLRSVNPYDSVGANEQFISSRNYGLMAGGVPGMSNALPNPGHPLDYLGGRDSVMPDEMGWMNLPNQNPTLHDPMGKPYLSFYNPLKSLSKSQLLTALRIQRLRETETNESMKKEVIRLERESVIPILKPKLIMTLANLIEHSSDRAEFLKLCKRVEYTIRAWYMLQFEDLMQLYSLFDPVSGAQKLEQQNLSPEEIDVLEQNFLTYVFQEWGTCDQYYDAQVSGLFKGKISKHFFGDVELGLVLIPISKGFCHPFLPSYTCHCAFMKLAHCFGWILEGLFCIFILRNKSLYPGNEDARDQVMDKSNFKITTDEEIDVALSGQYLLHLPITVDESKLDKKLLKRYFEEHHHDHLPDFADKYVIFRRGIGVDQTTDYFFMEKVDMLIGRFWSFLMRRTGLEKLLSRRSKRRHKPDPKKDDEFNSETEQNDLSVERHRLENMELSFRNLLGKVTIQEPTFDRIIVLYRQASTKSKAERGVYLKHFRNIPMADMEIVLPEKKNPGLTPLDWVKFLVSAVVGLVAVITSAQLHEIDLWVGMAILSTVIGYCAKTYFTFQQNMAAYQNMITQSMYDKQLDSGKGTLLHLCDDVIQQEVKEVIISFFILMEQGKATRQDLDLRCEELIKEEFGESCNFDVDDAVHKLEKLGIVARVRLPGVPHITHHG</sequence>
<feature type="compositionally biased region" description="Basic and acidic residues" evidence="1">
    <location>
        <begin position="614"/>
        <end position="629"/>
    </location>
</feature>
<dbReference type="InterPro" id="IPR022227">
    <property type="entry name" value="DUF3754"/>
</dbReference>
<dbReference type="PANTHER" id="PTHR33645">
    <property type="entry name" value="AMINOPEPTIDASE (DUF3754)"/>
    <property type="match status" value="1"/>
</dbReference>
<comment type="caution">
    <text evidence="2">The sequence shown here is derived from an EMBL/GenBank/DDBJ whole genome shotgun (WGS) entry which is preliminary data.</text>
</comment>
<organism evidence="2 3">
    <name type="scientific">Citrus x changshan-huyou</name>
    <dbReference type="NCBI Taxonomy" id="2935761"/>
    <lineage>
        <taxon>Eukaryota</taxon>
        <taxon>Viridiplantae</taxon>
        <taxon>Streptophyta</taxon>
        <taxon>Embryophyta</taxon>
        <taxon>Tracheophyta</taxon>
        <taxon>Spermatophyta</taxon>
        <taxon>Magnoliopsida</taxon>
        <taxon>eudicotyledons</taxon>
        <taxon>Gunneridae</taxon>
        <taxon>Pentapetalae</taxon>
        <taxon>rosids</taxon>
        <taxon>malvids</taxon>
        <taxon>Sapindales</taxon>
        <taxon>Rutaceae</taxon>
        <taxon>Aurantioideae</taxon>
        <taxon>Citrus</taxon>
    </lineage>
</organism>
<feature type="region of interest" description="Disordered" evidence="1">
    <location>
        <begin position="1306"/>
        <end position="1333"/>
    </location>
</feature>
<dbReference type="Pfam" id="PF12576">
    <property type="entry name" value="DUF3754"/>
    <property type="match status" value="1"/>
</dbReference>
<feature type="region of interest" description="Disordered" evidence="1">
    <location>
        <begin position="583"/>
        <end position="651"/>
    </location>
</feature>